<keyword evidence="5" id="KW-0067">ATP-binding</keyword>
<keyword evidence="3 15" id="KW-0808">Transferase</keyword>
<comment type="subunit">
    <text evidence="8">Homodimer. Forms a stable heterotetrameric complex of 2 MoeB and 2 MoaD during adenylation of MoaD.</text>
</comment>
<dbReference type="InterPro" id="IPR036873">
    <property type="entry name" value="Rhodanese-like_dom_sf"/>
</dbReference>
<sequence length="384" mass="40496">MLSAMNAHPRPADDALEIDPADALERQRHGALLLDVREDDERAGGYASGSLGLPRGEIERCIADLAPAREREILAICAGGARSLLAAKTLRELGYANARSVRGGHARWRLEGLPMERGALDADASERYARHLVLPEVGVAGQQKLARARVALVGAGGLGAPIALYLAAAGVGTLTLIDDDVVERSNLQRQVIHADARVGMPKVDSARAALDALNPNVRVVTVHERLRAANVEAILSGHDLIVDGADNFPTRYLLSAASLRLGLPLVYGAVHRFSGQVSVFDPRRADSPCYRCLFPQPPSAAEAPNCSEAGVLGVMPGIVGLLQANEVLKLVLGIGEPLVGRLLCHDALAGTFRELRLPRDPACPGCGAGATFAGYEDVARICAA</sequence>
<name>A0A4R2I8I3_9GAMM</name>
<evidence type="ECO:0000313" key="15">
    <source>
        <dbReference type="EMBL" id="TCO40673.1"/>
    </source>
</evidence>
<dbReference type="Proteomes" id="UP000294862">
    <property type="component" value="Unassembled WGS sequence"/>
</dbReference>
<evidence type="ECO:0000256" key="2">
    <source>
        <dbReference type="ARBA" id="ARBA00009919"/>
    </source>
</evidence>
<proteinExistence type="inferred from homology"/>
<dbReference type="PANTHER" id="PTHR10953">
    <property type="entry name" value="UBIQUITIN-ACTIVATING ENZYME E1"/>
    <property type="match status" value="1"/>
</dbReference>
<keyword evidence="15" id="KW-0548">Nucleotidyltransferase</keyword>
<dbReference type="EMBL" id="SLWQ01000004">
    <property type="protein sequence ID" value="TCO40673.1"/>
    <property type="molecule type" value="Genomic_DNA"/>
</dbReference>
<reference evidence="15 16" key="1">
    <citation type="journal article" date="2015" name="Stand. Genomic Sci.">
        <title>Genomic Encyclopedia of Bacterial and Archaeal Type Strains, Phase III: the genomes of soil and plant-associated and newly described type strains.</title>
        <authorList>
            <person name="Whitman W.B."/>
            <person name="Woyke T."/>
            <person name="Klenk H.P."/>
            <person name="Zhou Y."/>
            <person name="Lilburn T.G."/>
            <person name="Beck B.J."/>
            <person name="De Vos P."/>
            <person name="Vandamme P."/>
            <person name="Eisen J.A."/>
            <person name="Garrity G."/>
            <person name="Hugenholtz P."/>
            <person name="Kyrpides N.C."/>
        </authorList>
    </citation>
    <scope>NUCLEOTIDE SEQUENCE [LARGE SCALE GENOMIC DNA]</scope>
    <source>
        <strain evidence="15 16">A3</strain>
    </source>
</reference>
<dbReference type="GO" id="GO:0008146">
    <property type="term" value="F:sulfotransferase activity"/>
    <property type="evidence" value="ECO:0007669"/>
    <property type="project" value="TreeGrafter"/>
</dbReference>
<evidence type="ECO:0000256" key="12">
    <source>
        <dbReference type="ARBA" id="ARBA00075328"/>
    </source>
</evidence>
<dbReference type="EC" id="2.7.7.80" evidence="9"/>
<comment type="catalytic activity">
    <reaction evidence="6">
        <text>[molybdopterin-synthase sulfur-carrier protein]-C-terminal Gly-Gly + ATP + H(+) = [molybdopterin-synthase sulfur-carrier protein]-C-terminal Gly-Gly-AMP + diphosphate</text>
        <dbReference type="Rhea" id="RHEA:43616"/>
        <dbReference type="Rhea" id="RHEA-COMP:12159"/>
        <dbReference type="Rhea" id="RHEA-COMP:12202"/>
        <dbReference type="ChEBI" id="CHEBI:15378"/>
        <dbReference type="ChEBI" id="CHEBI:30616"/>
        <dbReference type="ChEBI" id="CHEBI:33019"/>
        <dbReference type="ChEBI" id="CHEBI:90618"/>
        <dbReference type="ChEBI" id="CHEBI:90778"/>
        <dbReference type="EC" id="2.7.7.80"/>
    </reaction>
</comment>
<accession>A0A4R2I8I3</accession>
<dbReference type="GO" id="GO:0061605">
    <property type="term" value="F:molybdopterin-synthase adenylyltransferase activity"/>
    <property type="evidence" value="ECO:0007669"/>
    <property type="project" value="UniProtKB-EC"/>
</dbReference>
<evidence type="ECO:0000256" key="13">
    <source>
        <dbReference type="ARBA" id="ARBA00078531"/>
    </source>
</evidence>
<dbReference type="SUPFAM" id="SSF52821">
    <property type="entry name" value="Rhodanese/Cell cycle control phosphatase"/>
    <property type="match status" value="1"/>
</dbReference>
<gene>
    <name evidence="15" type="ORF">EV148_10434</name>
</gene>
<comment type="pathway">
    <text evidence="1">Cofactor biosynthesis; molybdopterin biosynthesis.</text>
</comment>
<dbReference type="PANTHER" id="PTHR10953:SF102">
    <property type="entry name" value="ADENYLYLTRANSFERASE AND SULFURTRANSFERASE MOCS3"/>
    <property type="match status" value="1"/>
</dbReference>
<evidence type="ECO:0000256" key="1">
    <source>
        <dbReference type="ARBA" id="ARBA00005046"/>
    </source>
</evidence>
<keyword evidence="4" id="KW-0547">Nucleotide-binding</keyword>
<dbReference type="Gene3D" id="3.40.50.720">
    <property type="entry name" value="NAD(P)-binding Rossmann-like Domain"/>
    <property type="match status" value="1"/>
</dbReference>
<dbReference type="SMART" id="SM00450">
    <property type="entry name" value="RHOD"/>
    <property type="match status" value="1"/>
</dbReference>
<dbReference type="Gene3D" id="3.40.250.10">
    <property type="entry name" value="Rhodanese-like domain"/>
    <property type="match status" value="1"/>
</dbReference>
<dbReference type="NCBIfam" id="NF004281">
    <property type="entry name" value="PRK05690.1"/>
    <property type="match status" value="1"/>
</dbReference>
<dbReference type="GO" id="GO:0005829">
    <property type="term" value="C:cytosol"/>
    <property type="evidence" value="ECO:0007669"/>
    <property type="project" value="TreeGrafter"/>
</dbReference>
<evidence type="ECO:0000256" key="7">
    <source>
        <dbReference type="ARBA" id="ARBA00055169"/>
    </source>
</evidence>
<dbReference type="InterPro" id="IPR001763">
    <property type="entry name" value="Rhodanese-like_dom"/>
</dbReference>
<evidence type="ECO:0000256" key="4">
    <source>
        <dbReference type="ARBA" id="ARBA00022741"/>
    </source>
</evidence>
<dbReference type="CDD" id="cd00158">
    <property type="entry name" value="RHOD"/>
    <property type="match status" value="1"/>
</dbReference>
<protein>
    <recommendedName>
        <fullName evidence="10">Molybdopterin-synthase adenylyltransferase</fullName>
        <ecNumber evidence="9">2.7.7.80</ecNumber>
    </recommendedName>
    <alternativeName>
        <fullName evidence="13">MoaD protein adenylase</fullName>
    </alternativeName>
    <alternativeName>
        <fullName evidence="11">Molybdopterin-converting factor subunit 1 adenylase</fullName>
    </alternativeName>
    <alternativeName>
        <fullName evidence="12">Sulfur carrier protein MoaD adenylyltransferase</fullName>
    </alternativeName>
</protein>
<evidence type="ECO:0000256" key="8">
    <source>
        <dbReference type="ARBA" id="ARBA00063809"/>
    </source>
</evidence>
<organism evidence="15 16">
    <name type="scientific">Dokdonella fugitiva</name>
    <dbReference type="NCBI Taxonomy" id="328517"/>
    <lineage>
        <taxon>Bacteria</taxon>
        <taxon>Pseudomonadati</taxon>
        <taxon>Pseudomonadota</taxon>
        <taxon>Gammaproteobacteria</taxon>
        <taxon>Lysobacterales</taxon>
        <taxon>Rhodanobacteraceae</taxon>
        <taxon>Dokdonella</taxon>
    </lineage>
</organism>
<dbReference type="SUPFAM" id="SSF69572">
    <property type="entry name" value="Activating enzymes of the ubiquitin-like proteins"/>
    <property type="match status" value="1"/>
</dbReference>
<evidence type="ECO:0000256" key="5">
    <source>
        <dbReference type="ARBA" id="ARBA00022840"/>
    </source>
</evidence>
<dbReference type="CDD" id="cd00757">
    <property type="entry name" value="ThiF_MoeB_HesA_family"/>
    <property type="match status" value="1"/>
</dbReference>
<evidence type="ECO:0000259" key="14">
    <source>
        <dbReference type="PROSITE" id="PS50206"/>
    </source>
</evidence>
<dbReference type="Pfam" id="PF00899">
    <property type="entry name" value="ThiF"/>
    <property type="match status" value="1"/>
</dbReference>
<dbReference type="InterPro" id="IPR035985">
    <property type="entry name" value="Ubiquitin-activating_enz"/>
</dbReference>
<dbReference type="GO" id="GO:0008641">
    <property type="term" value="F:ubiquitin-like modifier activating enzyme activity"/>
    <property type="evidence" value="ECO:0007669"/>
    <property type="project" value="InterPro"/>
</dbReference>
<dbReference type="FunFam" id="3.40.50.720:FF:000033">
    <property type="entry name" value="Adenylyltransferase and sulfurtransferase MOCS3"/>
    <property type="match status" value="1"/>
</dbReference>
<dbReference type="PROSITE" id="PS50206">
    <property type="entry name" value="RHODANESE_3"/>
    <property type="match status" value="1"/>
</dbReference>
<evidence type="ECO:0000256" key="10">
    <source>
        <dbReference type="ARBA" id="ARBA00073635"/>
    </source>
</evidence>
<evidence type="ECO:0000313" key="16">
    <source>
        <dbReference type="Proteomes" id="UP000294862"/>
    </source>
</evidence>
<dbReference type="GO" id="GO:0004792">
    <property type="term" value="F:thiosulfate-cyanide sulfurtransferase activity"/>
    <property type="evidence" value="ECO:0007669"/>
    <property type="project" value="TreeGrafter"/>
</dbReference>
<evidence type="ECO:0000256" key="3">
    <source>
        <dbReference type="ARBA" id="ARBA00022679"/>
    </source>
</evidence>
<dbReference type="OrthoDB" id="9804286at2"/>
<feature type="domain" description="Rhodanese" evidence="14">
    <location>
        <begin position="27"/>
        <end position="117"/>
    </location>
</feature>
<evidence type="ECO:0000256" key="11">
    <source>
        <dbReference type="ARBA" id="ARBA00075110"/>
    </source>
</evidence>
<dbReference type="InterPro" id="IPR000594">
    <property type="entry name" value="ThiF_NAD_FAD-bd"/>
</dbReference>
<dbReference type="Pfam" id="PF00581">
    <property type="entry name" value="Rhodanese"/>
    <property type="match status" value="1"/>
</dbReference>
<evidence type="ECO:0000256" key="9">
    <source>
        <dbReference type="ARBA" id="ARBA00066884"/>
    </source>
</evidence>
<dbReference type="AlphaFoldDB" id="A0A4R2I8I3"/>
<comment type="function">
    <text evidence="7">Catalyzes the adenylation by ATP of the carboxyl group of the C-terminal glycine of sulfur carrier protein MoaD.</text>
</comment>
<dbReference type="InterPro" id="IPR045886">
    <property type="entry name" value="ThiF/MoeB/HesA"/>
</dbReference>
<dbReference type="GO" id="GO:0005524">
    <property type="term" value="F:ATP binding"/>
    <property type="evidence" value="ECO:0007669"/>
    <property type="project" value="UniProtKB-KW"/>
</dbReference>
<dbReference type="NCBIfam" id="NF006444">
    <property type="entry name" value="PRK08762.1"/>
    <property type="match status" value="1"/>
</dbReference>
<keyword evidence="16" id="KW-1185">Reference proteome</keyword>
<comment type="caution">
    <text evidence="15">The sequence shown here is derived from an EMBL/GenBank/DDBJ whole genome shotgun (WGS) entry which is preliminary data.</text>
</comment>
<comment type="similarity">
    <text evidence="2">Belongs to the HesA/MoeB/ThiF family.</text>
</comment>
<evidence type="ECO:0000256" key="6">
    <source>
        <dbReference type="ARBA" id="ARBA00052218"/>
    </source>
</evidence>